<feature type="transmembrane region" description="Helical" evidence="6">
    <location>
        <begin position="50"/>
        <end position="72"/>
    </location>
</feature>
<dbReference type="Pfam" id="PF06271">
    <property type="entry name" value="RDD"/>
    <property type="match status" value="1"/>
</dbReference>
<feature type="compositionally biased region" description="Pro residues" evidence="5">
    <location>
        <begin position="16"/>
        <end position="29"/>
    </location>
</feature>
<keyword evidence="3 6" id="KW-1133">Transmembrane helix</keyword>
<sequence length="202" mass="21319">MTISRGTGRTRNLPGAPLPTPRPALPPAPGYRAAPHAARVPPRAGDMRRYLAVGLDCYLCLVTVGLLARPYVDTAGVTEAAGLLLGPALAFSFLNHVALTALTGAGAGKLIMGIRVVRLPDAGRPGPWLLLLRWLYGLGWLPLQPWYGLRTLLSGPGALPRTSLWNGGNGELHADPLGLRLVRHSDLTAHRTAVAAAAPTHH</sequence>
<dbReference type="Proteomes" id="UP001596915">
    <property type="component" value="Unassembled WGS sequence"/>
</dbReference>
<comment type="subcellular location">
    <subcellularLocation>
        <location evidence="1">Membrane</location>
        <topology evidence="1">Multi-pass membrane protein</topology>
    </subcellularLocation>
</comment>
<evidence type="ECO:0000256" key="1">
    <source>
        <dbReference type="ARBA" id="ARBA00004141"/>
    </source>
</evidence>
<name>A0ABW2WVC4_9ACTN</name>
<feature type="transmembrane region" description="Helical" evidence="6">
    <location>
        <begin position="84"/>
        <end position="107"/>
    </location>
</feature>
<evidence type="ECO:0000256" key="4">
    <source>
        <dbReference type="ARBA" id="ARBA00023136"/>
    </source>
</evidence>
<keyword evidence="9" id="KW-1185">Reference proteome</keyword>
<evidence type="ECO:0000256" key="6">
    <source>
        <dbReference type="SAM" id="Phobius"/>
    </source>
</evidence>
<gene>
    <name evidence="8" type="ORF">ACFQ2K_24010</name>
</gene>
<keyword evidence="2 6" id="KW-0812">Transmembrane</keyword>
<evidence type="ECO:0000256" key="5">
    <source>
        <dbReference type="SAM" id="MobiDB-lite"/>
    </source>
</evidence>
<comment type="caution">
    <text evidence="8">The sequence shown here is derived from an EMBL/GenBank/DDBJ whole genome shotgun (WGS) entry which is preliminary data.</text>
</comment>
<evidence type="ECO:0000259" key="7">
    <source>
        <dbReference type="Pfam" id="PF06271"/>
    </source>
</evidence>
<dbReference type="InterPro" id="IPR010432">
    <property type="entry name" value="RDD"/>
</dbReference>
<protein>
    <submittedName>
        <fullName evidence="8">RDD family protein</fullName>
    </submittedName>
</protein>
<keyword evidence="4 6" id="KW-0472">Membrane</keyword>
<evidence type="ECO:0000256" key="3">
    <source>
        <dbReference type="ARBA" id="ARBA00022989"/>
    </source>
</evidence>
<evidence type="ECO:0000256" key="2">
    <source>
        <dbReference type="ARBA" id="ARBA00022692"/>
    </source>
</evidence>
<reference evidence="9" key="1">
    <citation type="journal article" date="2019" name="Int. J. Syst. Evol. Microbiol.">
        <title>The Global Catalogue of Microorganisms (GCM) 10K type strain sequencing project: providing services to taxonomists for standard genome sequencing and annotation.</title>
        <authorList>
            <consortium name="The Broad Institute Genomics Platform"/>
            <consortium name="The Broad Institute Genome Sequencing Center for Infectious Disease"/>
            <person name="Wu L."/>
            <person name="Ma J."/>
        </authorList>
    </citation>
    <scope>NUCLEOTIDE SEQUENCE [LARGE SCALE GENOMIC DNA]</scope>
    <source>
        <strain evidence="9">JCM 12607</strain>
    </source>
</reference>
<evidence type="ECO:0000313" key="9">
    <source>
        <dbReference type="Proteomes" id="UP001596915"/>
    </source>
</evidence>
<feature type="compositionally biased region" description="Polar residues" evidence="5">
    <location>
        <begin position="1"/>
        <end position="10"/>
    </location>
</feature>
<dbReference type="EMBL" id="JBHTGL010000008">
    <property type="protein sequence ID" value="MFD0625359.1"/>
    <property type="molecule type" value="Genomic_DNA"/>
</dbReference>
<accession>A0ABW2WVC4</accession>
<proteinExistence type="predicted"/>
<organism evidence="8 9">
    <name type="scientific">Streptomyces sanglieri</name>
    <dbReference type="NCBI Taxonomy" id="193460"/>
    <lineage>
        <taxon>Bacteria</taxon>
        <taxon>Bacillati</taxon>
        <taxon>Actinomycetota</taxon>
        <taxon>Actinomycetes</taxon>
        <taxon>Kitasatosporales</taxon>
        <taxon>Streptomycetaceae</taxon>
        <taxon>Streptomyces</taxon>
    </lineage>
</organism>
<feature type="domain" description="RDD" evidence="7">
    <location>
        <begin position="44"/>
        <end position="137"/>
    </location>
</feature>
<evidence type="ECO:0000313" key="8">
    <source>
        <dbReference type="EMBL" id="MFD0625359.1"/>
    </source>
</evidence>
<feature type="region of interest" description="Disordered" evidence="5">
    <location>
        <begin position="1"/>
        <end position="37"/>
    </location>
</feature>